<organism evidence="6">
    <name type="scientific">Chromera velia CCMP2878</name>
    <dbReference type="NCBI Taxonomy" id="1169474"/>
    <lineage>
        <taxon>Eukaryota</taxon>
        <taxon>Sar</taxon>
        <taxon>Alveolata</taxon>
        <taxon>Colpodellida</taxon>
        <taxon>Chromeraceae</taxon>
        <taxon>Chromera</taxon>
    </lineage>
</organism>
<feature type="signal peptide" evidence="5">
    <location>
        <begin position="1"/>
        <end position="20"/>
    </location>
</feature>
<gene>
    <name evidence="6" type="ORF">Cvel_30766</name>
</gene>
<dbReference type="PhylomeDB" id="A0A0G4HRW5"/>
<evidence type="ECO:0000256" key="4">
    <source>
        <dbReference type="SAM" id="MobiDB-lite"/>
    </source>
</evidence>
<proteinExistence type="predicted"/>
<reference evidence="6" key="1">
    <citation type="submission" date="2014-11" db="EMBL/GenBank/DDBJ databases">
        <authorList>
            <person name="Otto D Thomas"/>
            <person name="Naeem Raeece"/>
        </authorList>
    </citation>
    <scope>NUCLEOTIDE SEQUENCE</scope>
</reference>
<name>A0A0G4HRW5_9ALVE</name>
<protein>
    <submittedName>
        <fullName evidence="6">Uncharacterized protein</fullName>
    </submittedName>
</protein>
<evidence type="ECO:0000256" key="3">
    <source>
        <dbReference type="ARBA" id="ARBA00023157"/>
    </source>
</evidence>
<feature type="compositionally biased region" description="Gly residues" evidence="4">
    <location>
        <begin position="52"/>
        <end position="67"/>
    </location>
</feature>
<feature type="chain" id="PRO_5005191774" evidence="5">
    <location>
        <begin position="21"/>
        <end position="688"/>
    </location>
</feature>
<dbReference type="NCBIfam" id="TIGR02232">
    <property type="entry name" value="myxo_disulf_rpt"/>
    <property type="match status" value="1"/>
</dbReference>
<sequence>MKRLLIGGVAALAAIQSVEGFVNLEDLTKGGLSFDKMGTGSTKDTKSTRSGGQAGGPGSGGQAGGPGSAVPAAVCGDGIRAPTEECDDGANNGPSEICSEQCTIDPSTICYESGSSVIVTAGNLATLQECSKIIFDERPNNGFGGLVFDNTSPTTVTFPNLRYVTNIEVTSDNSMTTSLSFPKLAKVEDDLRLDGDSLNSISLPELSQFSRLRLIDPPLTTLDFPSLRMAQFLQFDDPNTNMQSISFPELVVVGSSTIKLGNFASLTSFTAPKLRSVENLSLADSDGNGFQTPLSTLDLPSLERIGQGLTIQSSQLTTFRVPLLEMVETIDIGTDGDEDCGGMSCCALTGGLDFPVLTVVGESYEIQNCLNLGSLTQPKLEIVGSGALHIRNVGFDTGAELSFPSLIWADEFEIDDTTGLVLVSAPKLKASKVLQFEDNLDIVTVDLPRYLYQIEDEWDVKDNAALKNFNAPLLKYTEDFEWDDNNALEVLSFPSLLFSGDDGFEIDENLALKEINFPSLIFTDSLEVRRNSMLEKFSACSLEWRDQGPYAGETTASRIANNGPDAEITEFVWCSYDTLFGVTLVQIQERANMLGNNLLSGVPAVANTNFVFGDNATCLDQCIPAPVVDGGDGDEEEKCEKKKGKTDSKDYTDKFGLAGLPKELDLKFDFDLESLNKFGDFLKPSDKE</sequence>
<feature type="region of interest" description="Disordered" evidence="4">
    <location>
        <begin position="33"/>
        <end position="68"/>
    </location>
</feature>
<dbReference type="EMBL" id="CDMZ01003624">
    <property type="protein sequence ID" value="CEM47042.1"/>
    <property type="molecule type" value="Genomic_DNA"/>
</dbReference>
<keyword evidence="2" id="KW-0677">Repeat</keyword>
<dbReference type="InterPro" id="IPR011936">
    <property type="entry name" value="Myxo_disulph_rpt"/>
</dbReference>
<evidence type="ECO:0000256" key="5">
    <source>
        <dbReference type="SAM" id="SignalP"/>
    </source>
</evidence>
<evidence type="ECO:0000256" key="1">
    <source>
        <dbReference type="ARBA" id="ARBA00022729"/>
    </source>
</evidence>
<keyword evidence="1 5" id="KW-0732">Signal</keyword>
<dbReference type="VEuPathDB" id="CryptoDB:Cvel_30766"/>
<dbReference type="AlphaFoldDB" id="A0A0G4HRW5"/>
<dbReference type="InterPro" id="IPR032675">
    <property type="entry name" value="LRR_dom_sf"/>
</dbReference>
<keyword evidence="3" id="KW-1015">Disulfide bond</keyword>
<accession>A0A0G4HRW5</accession>
<dbReference type="Gene3D" id="3.80.10.10">
    <property type="entry name" value="Ribonuclease Inhibitor"/>
    <property type="match status" value="1"/>
</dbReference>
<evidence type="ECO:0000256" key="2">
    <source>
        <dbReference type="ARBA" id="ARBA00022737"/>
    </source>
</evidence>
<evidence type="ECO:0000313" key="6">
    <source>
        <dbReference type="EMBL" id="CEM47042.1"/>
    </source>
</evidence>